<feature type="transmembrane region" description="Helical" evidence="8">
    <location>
        <begin position="546"/>
        <end position="565"/>
    </location>
</feature>
<accession>A0A8J2IEC9</accession>
<dbReference type="GO" id="GO:0006351">
    <property type="term" value="P:DNA-templated transcription"/>
    <property type="evidence" value="ECO:0007669"/>
    <property type="project" value="InterPro"/>
</dbReference>
<dbReference type="CDD" id="cd00067">
    <property type="entry name" value="GAL4"/>
    <property type="match status" value="1"/>
</dbReference>
<dbReference type="SUPFAM" id="SSF57701">
    <property type="entry name" value="Zn2/Cys6 DNA-binding domain"/>
    <property type="match status" value="1"/>
</dbReference>
<dbReference type="Pfam" id="PF04082">
    <property type="entry name" value="Fungal_trans"/>
    <property type="match status" value="1"/>
</dbReference>
<proteinExistence type="predicted"/>
<dbReference type="EMBL" id="CAJRGZ010000029">
    <property type="protein sequence ID" value="CAG5183470.1"/>
    <property type="molecule type" value="Genomic_DNA"/>
</dbReference>
<name>A0A8J2IEC9_9PLEO</name>
<feature type="compositionally biased region" description="Polar residues" evidence="7">
    <location>
        <begin position="1"/>
        <end position="11"/>
    </location>
</feature>
<keyword evidence="8" id="KW-1133">Transmembrane helix</keyword>
<keyword evidence="2" id="KW-0479">Metal-binding</keyword>
<dbReference type="SMART" id="SM00066">
    <property type="entry name" value="GAL4"/>
    <property type="match status" value="1"/>
</dbReference>
<evidence type="ECO:0000256" key="5">
    <source>
        <dbReference type="ARBA" id="ARBA00023163"/>
    </source>
</evidence>
<keyword evidence="4" id="KW-0238">DNA-binding</keyword>
<keyword evidence="6" id="KW-0539">Nucleus</keyword>
<dbReference type="SMART" id="SM00906">
    <property type="entry name" value="Fungal_trans"/>
    <property type="match status" value="1"/>
</dbReference>
<organism evidence="11 12">
    <name type="scientific">Alternaria atra</name>
    <dbReference type="NCBI Taxonomy" id="119953"/>
    <lineage>
        <taxon>Eukaryota</taxon>
        <taxon>Fungi</taxon>
        <taxon>Dikarya</taxon>
        <taxon>Ascomycota</taxon>
        <taxon>Pezizomycotina</taxon>
        <taxon>Dothideomycetes</taxon>
        <taxon>Pleosporomycetidae</taxon>
        <taxon>Pleosporales</taxon>
        <taxon>Pleosporineae</taxon>
        <taxon>Pleosporaceae</taxon>
        <taxon>Alternaria</taxon>
        <taxon>Alternaria sect. Ulocladioides</taxon>
    </lineage>
</organism>
<dbReference type="GO" id="GO:0045944">
    <property type="term" value="P:positive regulation of transcription by RNA polymerase II"/>
    <property type="evidence" value="ECO:0007669"/>
    <property type="project" value="TreeGrafter"/>
</dbReference>
<keyword evidence="8" id="KW-0812">Transmembrane</keyword>
<evidence type="ECO:0000313" key="10">
    <source>
        <dbReference type="EMBL" id="CAG5175593.1"/>
    </source>
</evidence>
<dbReference type="GO" id="GO:0043565">
    <property type="term" value="F:sequence-specific DNA binding"/>
    <property type="evidence" value="ECO:0007669"/>
    <property type="project" value="TreeGrafter"/>
</dbReference>
<dbReference type="InterPro" id="IPR036864">
    <property type="entry name" value="Zn2-C6_fun-type_DNA-bd_sf"/>
</dbReference>
<keyword evidence="3" id="KW-0805">Transcription regulation</keyword>
<dbReference type="PANTHER" id="PTHR47540:SF2">
    <property type="entry name" value="ZN(II)2CYS6 TRANSCRIPTION FACTOR (EUROFUNG)"/>
    <property type="match status" value="1"/>
</dbReference>
<dbReference type="CDD" id="cd12148">
    <property type="entry name" value="fungal_TF_MHR"/>
    <property type="match status" value="1"/>
</dbReference>
<protein>
    <recommendedName>
        <fullName evidence="9">Zn(2)-C6 fungal-type domain-containing protein</fullName>
    </recommendedName>
</protein>
<feature type="domain" description="Zn(2)-C6 fungal-type" evidence="9">
    <location>
        <begin position="36"/>
        <end position="65"/>
    </location>
</feature>
<evidence type="ECO:0000313" key="11">
    <source>
        <dbReference type="EMBL" id="CAG5183470.1"/>
    </source>
</evidence>
<evidence type="ECO:0000256" key="2">
    <source>
        <dbReference type="ARBA" id="ARBA00022723"/>
    </source>
</evidence>
<evidence type="ECO:0000256" key="7">
    <source>
        <dbReference type="SAM" id="MobiDB-lite"/>
    </source>
</evidence>
<gene>
    <name evidence="11" type="ORF">ALTATR162_LOCUS10597</name>
    <name evidence="10" type="ORF">ALTATR162_LOCUS8148</name>
</gene>
<feature type="region of interest" description="Disordered" evidence="7">
    <location>
        <begin position="1"/>
        <end position="26"/>
    </location>
</feature>
<dbReference type="RefSeq" id="XP_043174169.1">
    <property type="nucleotide sequence ID" value="XM_043318234.1"/>
</dbReference>
<evidence type="ECO:0000256" key="4">
    <source>
        <dbReference type="ARBA" id="ARBA00023125"/>
    </source>
</evidence>
<dbReference type="GO" id="GO:0008270">
    <property type="term" value="F:zinc ion binding"/>
    <property type="evidence" value="ECO:0007669"/>
    <property type="project" value="InterPro"/>
</dbReference>
<dbReference type="GO" id="GO:0000981">
    <property type="term" value="F:DNA-binding transcription factor activity, RNA polymerase II-specific"/>
    <property type="evidence" value="ECO:0007669"/>
    <property type="project" value="InterPro"/>
</dbReference>
<evidence type="ECO:0000256" key="3">
    <source>
        <dbReference type="ARBA" id="ARBA00023015"/>
    </source>
</evidence>
<dbReference type="InterPro" id="IPR001138">
    <property type="entry name" value="Zn2Cys6_DnaBD"/>
</dbReference>
<dbReference type="Gene3D" id="4.10.240.10">
    <property type="entry name" value="Zn(2)-C6 fungal-type DNA-binding domain"/>
    <property type="match status" value="1"/>
</dbReference>
<dbReference type="AlphaFoldDB" id="A0A8J2IEC9"/>
<dbReference type="PANTHER" id="PTHR47540">
    <property type="entry name" value="THIAMINE REPRESSIBLE GENES REGULATORY PROTEIN THI5"/>
    <property type="match status" value="1"/>
</dbReference>
<keyword evidence="12" id="KW-1185">Reference proteome</keyword>
<dbReference type="GeneID" id="67010775"/>
<dbReference type="PROSITE" id="PS00463">
    <property type="entry name" value="ZN2_CY6_FUNGAL_1"/>
    <property type="match status" value="1"/>
</dbReference>
<reference evidence="11" key="1">
    <citation type="submission" date="2021-05" db="EMBL/GenBank/DDBJ databases">
        <authorList>
            <person name="Stam R."/>
        </authorList>
    </citation>
    <scope>NUCLEOTIDE SEQUENCE</scope>
    <source>
        <strain evidence="11">CS162</strain>
    </source>
</reference>
<dbReference type="PROSITE" id="PS50048">
    <property type="entry name" value="ZN2_CY6_FUNGAL_2"/>
    <property type="match status" value="1"/>
</dbReference>
<evidence type="ECO:0000256" key="1">
    <source>
        <dbReference type="ARBA" id="ARBA00004123"/>
    </source>
</evidence>
<dbReference type="GO" id="GO:0005634">
    <property type="term" value="C:nucleus"/>
    <property type="evidence" value="ECO:0007669"/>
    <property type="project" value="UniProtKB-SubCell"/>
</dbReference>
<comment type="caution">
    <text evidence="11">The sequence shown here is derived from an EMBL/GenBank/DDBJ whole genome shotgun (WGS) entry which is preliminary data.</text>
</comment>
<keyword evidence="8" id="KW-0472">Membrane</keyword>
<dbReference type="Proteomes" id="UP000676310">
    <property type="component" value="Unassembled WGS sequence"/>
</dbReference>
<evidence type="ECO:0000259" key="9">
    <source>
        <dbReference type="PROSITE" id="PS50048"/>
    </source>
</evidence>
<evidence type="ECO:0000313" key="12">
    <source>
        <dbReference type="Proteomes" id="UP000676310"/>
    </source>
</evidence>
<comment type="subcellular location">
    <subcellularLocation>
        <location evidence="1">Nucleus</location>
    </subcellularLocation>
</comment>
<sequence length="715" mass="79191">MSTEAASSNTAPRKRGLDVAPASNNTRQRLVKVTRACDVCKARKSKCSGDQPCETCNRRGLTCQYEAPYTRGKVVSPRPVYPAAGSAQQPTSAPAYPHAILSVAPSMTVVGDEMDPPSRASPGLEVAGQYSDSTSGLSFLNRAWRRISNKESSQVVSGQLGSAEDRQLLMSAGDKPFLETGEIQMPLLDRSRQLLHLYFDVCIATYRLLHRPTVESWLEIVSENAKQHRALFHDLGRPKTAAVLSVLAIASFHEEKAGGDIGSSPVTQADTQSQSDMLFIEASRLTQAETGIPKLESAQCRLIQVLYLLMSCRFNQAWYTFGHALQIISALGLHRRDDRKRQATATKRDYIDEQCRKRTFWVAYTLDKYLGVIFGRPRHYHDEDIDQDFPAAVNDEDMTSAGPNAKNTDDCHIESLVYHARLAQIAEKISREVYSIKPVPDQIRLAASHRLGAELRQWKASLPPFLGAVNPSSLIPTFRRQATALKLSYCHAVILAHRPFLLKNARRSNAEMHILAKDCLAECLAAARSVLEAVDRMAREGRLFHAFWWTHYVCFCALVVVYVWAIQQSTHGTASAEDPHGILDQAESCLQHLAQATATNSPSRRYSIILQELRTEAKRKAARSRQEQVHASSATADAGASVALGDDAIRESRSDSALQALQPIFGSSPMDVTTPGLQNFLDDWQTTDWLDLDASAFGPFPEVDDLEIAWMNNIS</sequence>
<evidence type="ECO:0000256" key="6">
    <source>
        <dbReference type="ARBA" id="ARBA00023242"/>
    </source>
</evidence>
<dbReference type="InterPro" id="IPR051711">
    <property type="entry name" value="Stress_Response_Reg"/>
</dbReference>
<dbReference type="Pfam" id="PF00172">
    <property type="entry name" value="Zn_clus"/>
    <property type="match status" value="1"/>
</dbReference>
<dbReference type="EMBL" id="CAJRGZ010000022">
    <property type="protein sequence ID" value="CAG5175593.1"/>
    <property type="molecule type" value="Genomic_DNA"/>
</dbReference>
<dbReference type="InterPro" id="IPR007219">
    <property type="entry name" value="XnlR_reg_dom"/>
</dbReference>
<keyword evidence="5" id="KW-0804">Transcription</keyword>
<dbReference type="OrthoDB" id="3037908at2759"/>
<evidence type="ECO:0000256" key="8">
    <source>
        <dbReference type="SAM" id="Phobius"/>
    </source>
</evidence>